<organism evidence="1 2">
    <name type="scientific">Glossina pallidipes</name>
    <name type="common">Tsetse fly</name>
    <dbReference type="NCBI Taxonomy" id="7398"/>
    <lineage>
        <taxon>Eukaryota</taxon>
        <taxon>Metazoa</taxon>
        <taxon>Ecdysozoa</taxon>
        <taxon>Arthropoda</taxon>
        <taxon>Hexapoda</taxon>
        <taxon>Insecta</taxon>
        <taxon>Pterygota</taxon>
        <taxon>Neoptera</taxon>
        <taxon>Endopterygota</taxon>
        <taxon>Diptera</taxon>
        <taxon>Brachycera</taxon>
        <taxon>Muscomorpha</taxon>
        <taxon>Hippoboscoidea</taxon>
        <taxon>Glossinidae</taxon>
        <taxon>Glossina</taxon>
    </lineage>
</organism>
<evidence type="ECO:0000313" key="2">
    <source>
        <dbReference type="Proteomes" id="UP000092445"/>
    </source>
</evidence>
<sequence length="117" mass="13345">MTKLTNAKVYYYSLGSEVEATDDLILSSDFFIDRTVDSLTLNERDMDANDSPRRKRSSISIFTLSGLLGLSYQHMDEEAIADSKEVHEHVSTITFDNARVNKIPNAVVMKHKRNKYI</sequence>
<accession>A0A1A9Z283</accession>
<dbReference type="Proteomes" id="UP000092445">
    <property type="component" value="Unassembled WGS sequence"/>
</dbReference>
<keyword evidence="2" id="KW-1185">Reference proteome</keyword>
<name>A0A1A9Z283_GLOPL</name>
<evidence type="ECO:0000313" key="1">
    <source>
        <dbReference type="EnsemblMetazoa" id="GPAI001500-PA"/>
    </source>
</evidence>
<reference evidence="1" key="2">
    <citation type="submission" date="2020-05" db="UniProtKB">
        <authorList>
            <consortium name="EnsemblMetazoa"/>
        </authorList>
    </citation>
    <scope>IDENTIFICATION</scope>
    <source>
        <strain evidence="1">IAEA</strain>
    </source>
</reference>
<reference evidence="2" key="1">
    <citation type="submission" date="2014-03" db="EMBL/GenBank/DDBJ databases">
        <authorList>
            <person name="Aksoy S."/>
            <person name="Warren W."/>
            <person name="Wilson R.K."/>
        </authorList>
    </citation>
    <scope>NUCLEOTIDE SEQUENCE [LARGE SCALE GENOMIC DNA]</scope>
    <source>
        <strain evidence="2">IAEA</strain>
    </source>
</reference>
<dbReference type="VEuPathDB" id="VectorBase:GPAI001500"/>
<dbReference type="AlphaFoldDB" id="A0A1A9Z283"/>
<proteinExistence type="predicted"/>
<dbReference type="EnsemblMetazoa" id="GPAI001500-RA">
    <property type="protein sequence ID" value="GPAI001500-PA"/>
    <property type="gene ID" value="GPAI001500"/>
</dbReference>
<protein>
    <submittedName>
        <fullName evidence="1">Uncharacterized protein</fullName>
    </submittedName>
</protein>